<dbReference type="SUPFAM" id="SSF56672">
    <property type="entry name" value="DNA/RNA polymerases"/>
    <property type="match status" value="1"/>
</dbReference>
<keyword evidence="2" id="KW-0479">Metal-binding</keyword>
<feature type="domain" description="Reverse transcriptase" evidence="12">
    <location>
        <begin position="1"/>
        <end position="67"/>
    </location>
</feature>
<evidence type="ECO:0000256" key="3">
    <source>
        <dbReference type="ARBA" id="ARBA00022750"/>
    </source>
</evidence>
<keyword evidence="6" id="KW-0229">DNA integration</keyword>
<dbReference type="Pfam" id="PF17919">
    <property type="entry name" value="RT_RNaseH_2"/>
    <property type="match status" value="1"/>
</dbReference>
<dbReference type="GO" id="GO:0003887">
    <property type="term" value="F:DNA-directed DNA polymerase activity"/>
    <property type="evidence" value="ECO:0007669"/>
    <property type="project" value="UniProtKB-KW"/>
</dbReference>
<dbReference type="PANTHER" id="PTHR37984">
    <property type="entry name" value="PROTEIN CBG26694"/>
    <property type="match status" value="1"/>
</dbReference>
<dbReference type="PROSITE" id="PS50994">
    <property type="entry name" value="INTEGRASE"/>
    <property type="match status" value="1"/>
</dbReference>
<dbReference type="InterPro" id="IPR023780">
    <property type="entry name" value="Chromo_domain"/>
</dbReference>
<evidence type="ECO:0000256" key="5">
    <source>
        <dbReference type="ARBA" id="ARBA00022842"/>
    </source>
</evidence>
<dbReference type="Gene3D" id="1.10.340.70">
    <property type="match status" value="1"/>
</dbReference>
<dbReference type="FunFam" id="3.30.70.270:FF:000020">
    <property type="entry name" value="Transposon Tf2-6 polyprotein-like Protein"/>
    <property type="match status" value="1"/>
</dbReference>
<protein>
    <submittedName>
        <fullName evidence="14">Uncharacterized protein</fullName>
    </submittedName>
</protein>
<dbReference type="InterPro" id="IPR012337">
    <property type="entry name" value="RNaseH-like_sf"/>
</dbReference>
<dbReference type="CDD" id="cd09274">
    <property type="entry name" value="RNase_HI_RT_Ty3"/>
    <property type="match status" value="1"/>
</dbReference>
<dbReference type="InterPro" id="IPR043128">
    <property type="entry name" value="Rev_trsase/Diguanyl_cyclase"/>
</dbReference>
<keyword evidence="5" id="KW-0460">Magnesium</keyword>
<evidence type="ECO:0000256" key="2">
    <source>
        <dbReference type="ARBA" id="ARBA00022723"/>
    </source>
</evidence>
<dbReference type="InterPro" id="IPR041588">
    <property type="entry name" value="Integrase_H2C2"/>
</dbReference>
<keyword evidence="11" id="KW-0511">Multifunctional enzyme</keyword>
<evidence type="ECO:0000256" key="4">
    <source>
        <dbReference type="ARBA" id="ARBA00022801"/>
    </source>
</evidence>
<sequence>MNDIVQPFLRKFVLVFLDDILIYSPTLELHVSHIQQVLEVLKAHQLYLKPSKCSFAQTSIDYLGHTISGQGVATDASKTAAIQKWPKPTTVTELREFLGLTNYYRRFVRNYGIIARPLTQLLKKKAFHWSELDDKAFYQLKTALSTTPVLALPNFQLPFTVETDACGEGVGAVLMQQGQPIAFLSKGLSDTYKALSIYEKEFLALILAVEKWRPYLQRQQFTILTDHKTTSALQKKAMTRLMGLQFKIVYKQDKENVAADALSRVGHLMAIQAVSVIQHQWLQEVLNSYTTDSKAQQLLAQLAIHSPDANGYTLDNGLIRLHGKIWIGENSALQTKFISALHSSALGGHSGIQATYHRVKQHFSWSKLKQDVENFVKQCLTCQQAKHSLSHPAGLLQPLPIPAGVWQDLSMDFIEGLPKSEGYSTIMVVVDRLTKMAHFVALRHPYTAQGSVIEILYSSAFWRELFKLYKVTLNLSTAYHPQSDGQTERINQCLEMYLRCAVHESPHQWKSWLSLAELWYNSTFHTSLGCSPFKALFGYDPNLGFSVRISSSTPPAVAELIRNRDLHLQALKQHLAAAQNRMKLQADRGRVDLQFQPGKMVLLKLQPYTQSSLVSRPYPKLAFKYYGPFKVLERVGSVAYKLELPLESQIHNVFHVSQLKHTQPTIHRTLPTLTDLEARQAQPVAIIDRRLVKKGNAAITQVKVTWSGLPATSATWEDYQVLKARFPQAVAWGQAPSSVGGIVTTSG</sequence>
<dbReference type="SUPFAM" id="SSF54160">
    <property type="entry name" value="Chromo domain-like"/>
    <property type="match status" value="1"/>
</dbReference>
<dbReference type="Pfam" id="PF24626">
    <property type="entry name" value="SH3_Tf2-1"/>
    <property type="match status" value="1"/>
</dbReference>
<dbReference type="InterPro" id="IPR041577">
    <property type="entry name" value="RT_RNaseH_2"/>
</dbReference>
<proteinExistence type="predicted"/>
<keyword evidence="8" id="KW-0239">DNA-directed DNA polymerase</keyword>
<dbReference type="PANTHER" id="PTHR37984:SF5">
    <property type="entry name" value="PROTEIN NYNRIN-LIKE"/>
    <property type="match status" value="1"/>
</dbReference>
<dbReference type="AlphaFoldDB" id="A0AAQ3PLE0"/>
<dbReference type="Gene3D" id="3.30.420.10">
    <property type="entry name" value="Ribonuclease H-like superfamily/Ribonuclease H"/>
    <property type="match status" value="1"/>
</dbReference>
<dbReference type="InterPro" id="IPR043502">
    <property type="entry name" value="DNA/RNA_pol_sf"/>
</dbReference>
<dbReference type="InterPro" id="IPR001584">
    <property type="entry name" value="Integrase_cat-core"/>
</dbReference>
<dbReference type="InterPro" id="IPR036397">
    <property type="entry name" value="RNaseH_sf"/>
</dbReference>
<evidence type="ECO:0000256" key="9">
    <source>
        <dbReference type="ARBA" id="ARBA00023125"/>
    </source>
</evidence>
<name>A0AAQ3PLE0_PASNO</name>
<dbReference type="SUPFAM" id="SSF53098">
    <property type="entry name" value="Ribonuclease H-like"/>
    <property type="match status" value="1"/>
</dbReference>
<keyword evidence="15" id="KW-1185">Reference proteome</keyword>
<dbReference type="Gene3D" id="3.30.70.270">
    <property type="match status" value="2"/>
</dbReference>
<keyword evidence="4" id="KW-0378">Hydrolase</keyword>
<dbReference type="InterPro" id="IPR050951">
    <property type="entry name" value="Retrovirus_Pol_polyprotein"/>
</dbReference>
<gene>
    <name evidence="14" type="ORF">U9M48_003668</name>
</gene>
<keyword evidence="9" id="KW-0238">DNA-binding</keyword>
<dbReference type="PROSITE" id="PS50878">
    <property type="entry name" value="RT_POL"/>
    <property type="match status" value="1"/>
</dbReference>
<keyword evidence="3" id="KW-0064">Aspartyl protease</keyword>
<dbReference type="InterPro" id="IPR016197">
    <property type="entry name" value="Chromo-like_dom_sf"/>
</dbReference>
<organism evidence="14 15">
    <name type="scientific">Paspalum notatum var. saurae</name>
    <dbReference type="NCBI Taxonomy" id="547442"/>
    <lineage>
        <taxon>Eukaryota</taxon>
        <taxon>Viridiplantae</taxon>
        <taxon>Streptophyta</taxon>
        <taxon>Embryophyta</taxon>
        <taxon>Tracheophyta</taxon>
        <taxon>Spermatophyta</taxon>
        <taxon>Magnoliopsida</taxon>
        <taxon>Liliopsida</taxon>
        <taxon>Poales</taxon>
        <taxon>Poaceae</taxon>
        <taxon>PACMAD clade</taxon>
        <taxon>Panicoideae</taxon>
        <taxon>Andropogonodae</taxon>
        <taxon>Paspaleae</taxon>
        <taxon>Paspalinae</taxon>
        <taxon>Paspalum</taxon>
    </lineage>
</organism>
<keyword evidence="1" id="KW-0645">Protease</keyword>
<evidence type="ECO:0000256" key="8">
    <source>
        <dbReference type="ARBA" id="ARBA00022932"/>
    </source>
</evidence>
<evidence type="ECO:0000313" key="15">
    <source>
        <dbReference type="Proteomes" id="UP001341281"/>
    </source>
</evidence>
<dbReference type="Pfam" id="PF00385">
    <property type="entry name" value="Chromo"/>
    <property type="match status" value="1"/>
</dbReference>
<dbReference type="GO" id="GO:0046872">
    <property type="term" value="F:metal ion binding"/>
    <property type="evidence" value="ECO:0007669"/>
    <property type="project" value="UniProtKB-KW"/>
</dbReference>
<reference evidence="14 15" key="1">
    <citation type="submission" date="2024-02" db="EMBL/GenBank/DDBJ databases">
        <title>High-quality chromosome-scale genome assembly of Pensacola bahiagrass (Paspalum notatum Flugge var. saurae).</title>
        <authorList>
            <person name="Vega J.M."/>
            <person name="Podio M."/>
            <person name="Orjuela J."/>
            <person name="Siena L.A."/>
            <person name="Pessino S.C."/>
            <person name="Combes M.C."/>
            <person name="Mariac C."/>
            <person name="Albertini E."/>
            <person name="Pupilli F."/>
            <person name="Ortiz J.P.A."/>
            <person name="Leblanc O."/>
        </authorList>
    </citation>
    <scope>NUCLEOTIDE SEQUENCE [LARGE SCALE GENOMIC DNA]</scope>
    <source>
        <strain evidence="14">R1</strain>
        <tissue evidence="14">Leaf</tissue>
    </source>
</reference>
<evidence type="ECO:0000313" key="14">
    <source>
        <dbReference type="EMBL" id="WVZ52625.1"/>
    </source>
</evidence>
<dbReference type="GO" id="GO:0006310">
    <property type="term" value="P:DNA recombination"/>
    <property type="evidence" value="ECO:0007669"/>
    <property type="project" value="UniProtKB-KW"/>
</dbReference>
<dbReference type="GO" id="GO:0004190">
    <property type="term" value="F:aspartic-type endopeptidase activity"/>
    <property type="evidence" value="ECO:0007669"/>
    <property type="project" value="UniProtKB-KW"/>
</dbReference>
<evidence type="ECO:0000256" key="10">
    <source>
        <dbReference type="ARBA" id="ARBA00023172"/>
    </source>
</evidence>
<evidence type="ECO:0000256" key="11">
    <source>
        <dbReference type="ARBA" id="ARBA00023268"/>
    </source>
</evidence>
<keyword evidence="8" id="KW-0548">Nucleotidyltransferase</keyword>
<dbReference type="CDD" id="cd01647">
    <property type="entry name" value="RT_LTR"/>
    <property type="match status" value="1"/>
</dbReference>
<dbReference type="GO" id="GO:0006508">
    <property type="term" value="P:proteolysis"/>
    <property type="evidence" value="ECO:0007669"/>
    <property type="project" value="UniProtKB-KW"/>
</dbReference>
<dbReference type="Pfam" id="PF00078">
    <property type="entry name" value="RVT_1"/>
    <property type="match status" value="1"/>
</dbReference>
<dbReference type="GO" id="GO:0003964">
    <property type="term" value="F:RNA-directed DNA polymerase activity"/>
    <property type="evidence" value="ECO:0007669"/>
    <property type="project" value="UniProtKB-KW"/>
</dbReference>
<dbReference type="Pfam" id="PF17921">
    <property type="entry name" value="Integrase_H2C2"/>
    <property type="match status" value="1"/>
</dbReference>
<dbReference type="InterPro" id="IPR056924">
    <property type="entry name" value="SH3_Tf2-1"/>
</dbReference>
<dbReference type="Proteomes" id="UP001341281">
    <property type="component" value="Chromosome 01"/>
</dbReference>
<dbReference type="GO" id="GO:0015074">
    <property type="term" value="P:DNA integration"/>
    <property type="evidence" value="ECO:0007669"/>
    <property type="project" value="UniProtKB-KW"/>
</dbReference>
<evidence type="ECO:0000256" key="1">
    <source>
        <dbReference type="ARBA" id="ARBA00022670"/>
    </source>
</evidence>
<dbReference type="EMBL" id="CP144745">
    <property type="protein sequence ID" value="WVZ52625.1"/>
    <property type="molecule type" value="Genomic_DNA"/>
</dbReference>
<evidence type="ECO:0000259" key="13">
    <source>
        <dbReference type="PROSITE" id="PS50994"/>
    </source>
</evidence>
<evidence type="ECO:0000256" key="7">
    <source>
        <dbReference type="ARBA" id="ARBA00022918"/>
    </source>
</evidence>
<keyword evidence="7" id="KW-0695">RNA-directed DNA polymerase</keyword>
<feature type="domain" description="Integrase catalytic" evidence="13">
    <location>
        <begin position="446"/>
        <end position="540"/>
    </location>
</feature>
<evidence type="ECO:0000259" key="12">
    <source>
        <dbReference type="PROSITE" id="PS50878"/>
    </source>
</evidence>
<dbReference type="GO" id="GO:0003677">
    <property type="term" value="F:DNA binding"/>
    <property type="evidence" value="ECO:0007669"/>
    <property type="project" value="UniProtKB-KW"/>
</dbReference>
<accession>A0AAQ3PLE0</accession>
<keyword evidence="10" id="KW-0233">DNA recombination</keyword>
<keyword evidence="8" id="KW-0808">Transferase</keyword>
<evidence type="ECO:0000256" key="6">
    <source>
        <dbReference type="ARBA" id="ARBA00022908"/>
    </source>
</evidence>
<dbReference type="InterPro" id="IPR000477">
    <property type="entry name" value="RT_dom"/>
</dbReference>